<organism evidence="1 2">
    <name type="scientific">Mus spicilegus</name>
    <name type="common">Mound-building mouse</name>
    <dbReference type="NCBI Taxonomy" id="10103"/>
    <lineage>
        <taxon>Eukaryota</taxon>
        <taxon>Metazoa</taxon>
        <taxon>Chordata</taxon>
        <taxon>Craniata</taxon>
        <taxon>Vertebrata</taxon>
        <taxon>Euteleostomi</taxon>
        <taxon>Mammalia</taxon>
        <taxon>Eutheria</taxon>
        <taxon>Euarchontoglires</taxon>
        <taxon>Glires</taxon>
        <taxon>Rodentia</taxon>
        <taxon>Myomorpha</taxon>
        <taxon>Muroidea</taxon>
        <taxon>Muridae</taxon>
        <taxon>Murinae</taxon>
        <taxon>Mus</taxon>
        <taxon>Mus</taxon>
    </lineage>
</organism>
<name>A0A8C6I5G2_MUSSI</name>
<dbReference type="AlphaFoldDB" id="A0A8C6I5G2"/>
<sequence length="21" mass="2572">MTPHYLILMFLELLIKPSQRQ</sequence>
<accession>A0A8C6I5G2</accession>
<proteinExistence type="predicted"/>
<dbReference type="GeneTree" id="ENSGT01130000280231"/>
<reference evidence="1" key="2">
    <citation type="submission" date="2025-09" db="UniProtKB">
        <authorList>
            <consortium name="Ensembl"/>
        </authorList>
    </citation>
    <scope>IDENTIFICATION</scope>
</reference>
<dbReference type="Proteomes" id="UP000694415">
    <property type="component" value="Unplaced"/>
</dbReference>
<keyword evidence="2" id="KW-1185">Reference proteome</keyword>
<evidence type="ECO:0000313" key="2">
    <source>
        <dbReference type="Proteomes" id="UP000694415"/>
    </source>
</evidence>
<reference evidence="1" key="1">
    <citation type="submission" date="2025-08" db="UniProtKB">
        <authorList>
            <consortium name="Ensembl"/>
        </authorList>
    </citation>
    <scope>IDENTIFICATION</scope>
</reference>
<protein>
    <submittedName>
        <fullName evidence="1">Predicted gene, 17490</fullName>
    </submittedName>
</protein>
<evidence type="ECO:0000313" key="1">
    <source>
        <dbReference type="Ensembl" id="ENSMSIP00000031117.1"/>
    </source>
</evidence>
<dbReference type="Ensembl" id="ENSMSIT00000039221.1">
    <property type="protein sequence ID" value="ENSMSIP00000031117.1"/>
    <property type="gene ID" value="ENSMSIG00000026064.1"/>
</dbReference>